<name>A0AAD5K1P3_9FUNG</name>
<reference evidence="14" key="2">
    <citation type="submission" date="2023-02" db="EMBL/GenBank/DDBJ databases">
        <authorList>
            <consortium name="DOE Joint Genome Institute"/>
            <person name="Mondo S.J."/>
            <person name="Chang Y."/>
            <person name="Wang Y."/>
            <person name="Ahrendt S."/>
            <person name="Andreopoulos W."/>
            <person name="Barry K."/>
            <person name="Beard J."/>
            <person name="Benny G.L."/>
            <person name="Blankenship S."/>
            <person name="Bonito G."/>
            <person name="Cuomo C."/>
            <person name="Desiro A."/>
            <person name="Gervers K.A."/>
            <person name="Hundley H."/>
            <person name="Kuo A."/>
            <person name="LaButti K."/>
            <person name="Lang B.F."/>
            <person name="Lipzen A."/>
            <person name="O'Donnell K."/>
            <person name="Pangilinan J."/>
            <person name="Reynolds N."/>
            <person name="Sandor L."/>
            <person name="Smith M.W."/>
            <person name="Tsang A."/>
            <person name="Grigoriev I.V."/>
            <person name="Stajich J.E."/>
            <person name="Spatafora J.W."/>
        </authorList>
    </citation>
    <scope>NUCLEOTIDE SEQUENCE</scope>
    <source>
        <strain evidence="14">RSA 2281</strain>
    </source>
</reference>
<evidence type="ECO:0000256" key="2">
    <source>
        <dbReference type="ARBA" id="ARBA00022454"/>
    </source>
</evidence>
<evidence type="ECO:0000256" key="1">
    <source>
        <dbReference type="ARBA" id="ARBA00007050"/>
    </source>
</evidence>
<feature type="domain" description="DUF5595" evidence="13">
    <location>
        <begin position="94"/>
        <end position="161"/>
    </location>
</feature>
<keyword evidence="3 10" id="KW-0132">Cell division</keyword>
<evidence type="ECO:0000256" key="11">
    <source>
        <dbReference type="SAM" id="Coils"/>
    </source>
</evidence>
<evidence type="ECO:0000259" key="13">
    <source>
        <dbReference type="Pfam" id="PF18077"/>
    </source>
</evidence>
<gene>
    <name evidence="14" type="ORF">BDA99DRAFT_39952</name>
</gene>
<evidence type="ECO:0000256" key="5">
    <source>
        <dbReference type="ARBA" id="ARBA00022838"/>
    </source>
</evidence>
<dbReference type="InterPro" id="IPR038273">
    <property type="entry name" value="Ndc80_sf"/>
</dbReference>
<keyword evidence="15" id="KW-1185">Reference proteome</keyword>
<dbReference type="PANTHER" id="PTHR10643:SF2">
    <property type="entry name" value="KINETOCHORE PROTEIN NDC80 HOMOLOG"/>
    <property type="match status" value="1"/>
</dbReference>
<evidence type="ECO:0000259" key="12">
    <source>
        <dbReference type="Pfam" id="PF03801"/>
    </source>
</evidence>
<dbReference type="InterPro" id="IPR040967">
    <property type="entry name" value="DUF5595"/>
</dbReference>
<keyword evidence="4 10" id="KW-0498">Mitosis</keyword>
<feature type="domain" description="Kinetochore protein Ndc80 CH" evidence="12">
    <location>
        <begin position="4"/>
        <end position="75"/>
    </location>
</feature>
<accession>A0AAD5K1P3</accession>
<dbReference type="GO" id="GO:0051315">
    <property type="term" value="P:attachment of mitotic spindle microtubules to kinetochore"/>
    <property type="evidence" value="ECO:0007669"/>
    <property type="project" value="UniProtKB-UniRule"/>
</dbReference>
<reference evidence="14" key="1">
    <citation type="journal article" date="2022" name="IScience">
        <title>Evolution of zygomycete secretomes and the origins of terrestrial fungal ecologies.</title>
        <authorList>
            <person name="Chang Y."/>
            <person name="Wang Y."/>
            <person name="Mondo S."/>
            <person name="Ahrendt S."/>
            <person name="Andreopoulos W."/>
            <person name="Barry K."/>
            <person name="Beard J."/>
            <person name="Benny G.L."/>
            <person name="Blankenship S."/>
            <person name="Bonito G."/>
            <person name="Cuomo C."/>
            <person name="Desiro A."/>
            <person name="Gervers K.A."/>
            <person name="Hundley H."/>
            <person name="Kuo A."/>
            <person name="LaButti K."/>
            <person name="Lang B.F."/>
            <person name="Lipzen A."/>
            <person name="O'Donnell K."/>
            <person name="Pangilinan J."/>
            <person name="Reynolds N."/>
            <person name="Sandor L."/>
            <person name="Smith M.E."/>
            <person name="Tsang A."/>
            <person name="Grigoriev I.V."/>
            <person name="Stajich J.E."/>
            <person name="Spatafora J.W."/>
        </authorList>
    </citation>
    <scope>NUCLEOTIDE SEQUENCE</scope>
    <source>
        <strain evidence="14">RSA 2281</strain>
    </source>
</reference>
<comment type="subunit">
    <text evidence="10">Component of the NDC80 complex.</text>
</comment>
<dbReference type="GO" id="GO:0051301">
    <property type="term" value="P:cell division"/>
    <property type="evidence" value="ECO:0007669"/>
    <property type="project" value="UniProtKB-UniRule"/>
</dbReference>
<dbReference type="Proteomes" id="UP001209540">
    <property type="component" value="Unassembled WGS sequence"/>
</dbReference>
<comment type="caution">
    <text evidence="14">The sequence shown here is derived from an EMBL/GenBank/DDBJ whole genome shotgun (WGS) entry which is preliminary data.</text>
</comment>
<dbReference type="GO" id="GO:0031262">
    <property type="term" value="C:Ndc80 complex"/>
    <property type="evidence" value="ECO:0007669"/>
    <property type="project" value="UniProtKB-UniRule"/>
</dbReference>
<evidence type="ECO:0000256" key="10">
    <source>
        <dbReference type="RuleBase" id="RU368072"/>
    </source>
</evidence>
<keyword evidence="5 10" id="KW-0995">Kinetochore</keyword>
<evidence type="ECO:0000313" key="15">
    <source>
        <dbReference type="Proteomes" id="UP001209540"/>
    </source>
</evidence>
<evidence type="ECO:0000256" key="6">
    <source>
        <dbReference type="ARBA" id="ARBA00023054"/>
    </source>
</evidence>
<evidence type="ECO:0000256" key="7">
    <source>
        <dbReference type="ARBA" id="ARBA00023242"/>
    </source>
</evidence>
<dbReference type="AlphaFoldDB" id="A0AAD5K1P3"/>
<comment type="similarity">
    <text evidence="1 10">Belongs to the NDC80/HEC1 family.</text>
</comment>
<keyword evidence="6 11" id="KW-0175">Coiled coil</keyword>
<dbReference type="InterPro" id="IPR055260">
    <property type="entry name" value="Ndc80_CH"/>
</dbReference>
<keyword evidence="8 10" id="KW-0131">Cell cycle</keyword>
<protein>
    <recommendedName>
        <fullName evidence="10">Kinetochore protein NDC80</fullName>
    </recommendedName>
</protein>
<dbReference type="InterPro" id="IPR005550">
    <property type="entry name" value="Kinetochore_Ndc80"/>
</dbReference>
<keyword evidence="7 10" id="KW-0539">Nucleus</keyword>
<keyword evidence="9 10" id="KW-0137">Centromere</keyword>
<dbReference type="Gene3D" id="1.10.418.30">
    <property type="entry name" value="Ncd80 complex, Ncd80 subunit"/>
    <property type="match status" value="1"/>
</dbReference>
<evidence type="ECO:0000256" key="9">
    <source>
        <dbReference type="ARBA" id="ARBA00023328"/>
    </source>
</evidence>
<dbReference type="Gene3D" id="6.10.250.1950">
    <property type="match status" value="1"/>
</dbReference>
<evidence type="ECO:0000256" key="8">
    <source>
        <dbReference type="ARBA" id="ARBA00023306"/>
    </source>
</evidence>
<dbReference type="Pfam" id="PF03801">
    <property type="entry name" value="Ndc80_HEC"/>
    <property type="match status" value="1"/>
</dbReference>
<evidence type="ECO:0000256" key="3">
    <source>
        <dbReference type="ARBA" id="ARBA00022618"/>
    </source>
</evidence>
<organism evidence="14 15">
    <name type="scientific">Phascolomyces articulosus</name>
    <dbReference type="NCBI Taxonomy" id="60185"/>
    <lineage>
        <taxon>Eukaryota</taxon>
        <taxon>Fungi</taxon>
        <taxon>Fungi incertae sedis</taxon>
        <taxon>Mucoromycota</taxon>
        <taxon>Mucoromycotina</taxon>
        <taxon>Mucoromycetes</taxon>
        <taxon>Mucorales</taxon>
        <taxon>Lichtheimiaceae</taxon>
        <taxon>Phascolomyces</taxon>
    </lineage>
</organism>
<sequence>MENRTFQQVFKFLHLHVMPSYIYPERFQDVFIEIVKAFKYPRTETLSARALFSVAAPHSYPAFLAVLSWMVDMCKDFDAIANHYANQGEDVDEEDRSEDANILFFDYSVATYSAFLNGANTFDEYYQKLLGLLDDLKAKYIENAKKVSEVNSRLQEQLNELKSKPDLKQKYLEERARMEKDMTKFEEYNNEMRKRIAKYTESIAKTERELKYLEAQCATVKQEHMEMQQVLKSHNTSLEEIGRLNDEQTALEKECANSQSLAQKLAKEQSTLENELSKQIAKVIWRQSFVFICHFTQKFYYHYLYFD</sequence>
<feature type="coiled-coil region" evidence="11">
    <location>
        <begin position="137"/>
        <end position="223"/>
    </location>
</feature>
<comment type="function">
    <text evidence="10">Acts as a component of the essential kinetochore-associated NDC80 complex, which is required for chromosome segregation and spindle checkpoint activity.</text>
</comment>
<evidence type="ECO:0000256" key="4">
    <source>
        <dbReference type="ARBA" id="ARBA00022776"/>
    </source>
</evidence>
<dbReference type="Pfam" id="PF18077">
    <property type="entry name" value="DUF5595"/>
    <property type="match status" value="1"/>
</dbReference>
<evidence type="ECO:0000313" key="14">
    <source>
        <dbReference type="EMBL" id="KAI9264977.1"/>
    </source>
</evidence>
<dbReference type="GO" id="GO:0005634">
    <property type="term" value="C:nucleus"/>
    <property type="evidence" value="ECO:0007669"/>
    <property type="project" value="UniProtKB-SubCell"/>
</dbReference>
<dbReference type="EMBL" id="JAIXMP010000011">
    <property type="protein sequence ID" value="KAI9264977.1"/>
    <property type="molecule type" value="Genomic_DNA"/>
</dbReference>
<proteinExistence type="inferred from homology"/>
<comment type="subcellular location">
    <subcellularLocation>
        <location evidence="10">Chromosome</location>
        <location evidence="10">Centromere</location>
        <location evidence="10">Kinetochore</location>
    </subcellularLocation>
    <subcellularLocation>
        <location evidence="10">Nucleus</location>
    </subcellularLocation>
</comment>
<keyword evidence="2 10" id="KW-0158">Chromosome</keyword>
<dbReference type="PANTHER" id="PTHR10643">
    <property type="entry name" value="KINETOCHORE PROTEIN NDC80"/>
    <property type="match status" value="1"/>
</dbReference>